<accession>A0A833R9E1</accession>
<proteinExistence type="predicted"/>
<organism evidence="8 9">
    <name type="scientific">Carex littledalei</name>
    <dbReference type="NCBI Taxonomy" id="544730"/>
    <lineage>
        <taxon>Eukaryota</taxon>
        <taxon>Viridiplantae</taxon>
        <taxon>Streptophyta</taxon>
        <taxon>Embryophyta</taxon>
        <taxon>Tracheophyta</taxon>
        <taxon>Spermatophyta</taxon>
        <taxon>Magnoliopsida</taxon>
        <taxon>Liliopsida</taxon>
        <taxon>Poales</taxon>
        <taxon>Cyperaceae</taxon>
        <taxon>Cyperoideae</taxon>
        <taxon>Cariceae</taxon>
        <taxon>Carex</taxon>
        <taxon>Carex subgen. Euthyceras</taxon>
    </lineage>
</organism>
<feature type="domain" description="Late embryogenesis abundant protein LEA-2 subgroup" evidence="7">
    <location>
        <begin position="124"/>
        <end position="216"/>
    </location>
</feature>
<dbReference type="AlphaFoldDB" id="A0A833R9E1"/>
<evidence type="ECO:0000256" key="1">
    <source>
        <dbReference type="ARBA" id="ARBA00004167"/>
    </source>
</evidence>
<protein>
    <submittedName>
        <fullName evidence="8">Protein YLS9</fullName>
    </submittedName>
</protein>
<dbReference type="PANTHER" id="PTHR31234:SF42">
    <property type="entry name" value="LATE EMBRYOGENESIS ABUNDANT (LEA) HYDROXYPROLINE-RICH GLYCOPROTEIN FAMILY"/>
    <property type="match status" value="1"/>
</dbReference>
<evidence type="ECO:0000256" key="6">
    <source>
        <dbReference type="SAM" id="Phobius"/>
    </source>
</evidence>
<reference evidence="8" key="1">
    <citation type="submission" date="2020-01" db="EMBL/GenBank/DDBJ databases">
        <title>Genome sequence of Kobresia littledalei, the first chromosome-level genome in the family Cyperaceae.</title>
        <authorList>
            <person name="Qu G."/>
        </authorList>
    </citation>
    <scope>NUCLEOTIDE SEQUENCE</scope>
    <source>
        <strain evidence="8">C.B.Clarke</strain>
        <tissue evidence="8">Leaf</tissue>
    </source>
</reference>
<name>A0A833R9E1_9POAL</name>
<dbReference type="Proteomes" id="UP000623129">
    <property type="component" value="Unassembled WGS sequence"/>
</dbReference>
<evidence type="ECO:0000256" key="4">
    <source>
        <dbReference type="ARBA" id="ARBA00023136"/>
    </source>
</evidence>
<evidence type="ECO:0000313" key="9">
    <source>
        <dbReference type="Proteomes" id="UP000623129"/>
    </source>
</evidence>
<evidence type="ECO:0000256" key="5">
    <source>
        <dbReference type="SAM" id="MobiDB-lite"/>
    </source>
</evidence>
<dbReference type="EMBL" id="SWLB01000006">
    <property type="protein sequence ID" value="KAF3337247.1"/>
    <property type="molecule type" value="Genomic_DNA"/>
</dbReference>
<evidence type="ECO:0000256" key="2">
    <source>
        <dbReference type="ARBA" id="ARBA00022692"/>
    </source>
</evidence>
<dbReference type="OrthoDB" id="1924574at2759"/>
<comment type="subcellular location">
    <subcellularLocation>
        <location evidence="1">Membrane</location>
        <topology evidence="1">Single-pass membrane protein</topology>
    </subcellularLocation>
</comment>
<keyword evidence="2 6" id="KW-0812">Transmembrane</keyword>
<dbReference type="PANTHER" id="PTHR31234">
    <property type="entry name" value="LATE EMBRYOGENESIS ABUNDANT (LEA) HYDROXYPROLINE-RICH GLYCOPROTEIN FAMILY"/>
    <property type="match status" value="1"/>
</dbReference>
<dbReference type="Pfam" id="PF03168">
    <property type="entry name" value="LEA_2"/>
    <property type="match status" value="1"/>
</dbReference>
<dbReference type="InterPro" id="IPR004864">
    <property type="entry name" value="LEA_2"/>
</dbReference>
<evidence type="ECO:0000256" key="3">
    <source>
        <dbReference type="ARBA" id="ARBA00022989"/>
    </source>
</evidence>
<sequence>MSNNSHQRPVIHFLDYRFDQQNQNLPHTNHNHSHDQNQNAQNGRYKPLIPIQPRQRKRTSVLSWCMVAFCTVFWVVVILLGISVLVVYLVYRPRSPQLDIAAATLNAGYIDTGNLLNADITLLVNVINPNRKVNIYFSSLQLDMYFQGIMIGTQVIDAFYEPRQMEALRNLKMITSALQLPLQVAQEWGNGTQPGGGGVTLHLSGRFRTRWLFGRWLRFTKWLHPSCEILVGPPPNGVLLKKQC</sequence>
<evidence type="ECO:0000259" key="7">
    <source>
        <dbReference type="Pfam" id="PF03168"/>
    </source>
</evidence>
<keyword evidence="9" id="KW-1185">Reference proteome</keyword>
<comment type="caution">
    <text evidence="8">The sequence shown here is derived from an EMBL/GenBank/DDBJ whole genome shotgun (WGS) entry which is preliminary data.</text>
</comment>
<dbReference type="GO" id="GO:0005886">
    <property type="term" value="C:plasma membrane"/>
    <property type="evidence" value="ECO:0007669"/>
    <property type="project" value="TreeGrafter"/>
</dbReference>
<gene>
    <name evidence="8" type="ORF">FCM35_KLT17834</name>
</gene>
<dbReference type="InterPro" id="IPR044839">
    <property type="entry name" value="NDR1-like"/>
</dbReference>
<evidence type="ECO:0000313" key="8">
    <source>
        <dbReference type="EMBL" id="KAF3337247.1"/>
    </source>
</evidence>
<dbReference type="GO" id="GO:0098542">
    <property type="term" value="P:defense response to other organism"/>
    <property type="evidence" value="ECO:0007669"/>
    <property type="project" value="InterPro"/>
</dbReference>
<keyword evidence="4 6" id="KW-0472">Membrane</keyword>
<feature type="transmembrane region" description="Helical" evidence="6">
    <location>
        <begin position="61"/>
        <end position="91"/>
    </location>
</feature>
<feature type="region of interest" description="Disordered" evidence="5">
    <location>
        <begin position="24"/>
        <end position="44"/>
    </location>
</feature>
<keyword evidence="3 6" id="KW-1133">Transmembrane helix</keyword>